<evidence type="ECO:0008006" key="2">
    <source>
        <dbReference type="Google" id="ProtNLM"/>
    </source>
</evidence>
<gene>
    <name evidence="1" type="ORF">LCGC14_0042920</name>
</gene>
<name>A0A0F9YU88_9ZZZZ</name>
<reference evidence="1" key="1">
    <citation type="journal article" date="2015" name="Nature">
        <title>Complex archaea that bridge the gap between prokaryotes and eukaryotes.</title>
        <authorList>
            <person name="Spang A."/>
            <person name="Saw J.H."/>
            <person name="Jorgensen S.L."/>
            <person name="Zaremba-Niedzwiedzka K."/>
            <person name="Martijn J."/>
            <person name="Lind A.E."/>
            <person name="van Eijk R."/>
            <person name="Schleper C."/>
            <person name="Guy L."/>
            <person name="Ettema T.J."/>
        </authorList>
    </citation>
    <scope>NUCLEOTIDE SEQUENCE</scope>
</reference>
<comment type="caution">
    <text evidence="1">The sequence shown here is derived from an EMBL/GenBank/DDBJ whole genome shotgun (WGS) entry which is preliminary data.</text>
</comment>
<organism evidence="1">
    <name type="scientific">marine sediment metagenome</name>
    <dbReference type="NCBI Taxonomy" id="412755"/>
    <lineage>
        <taxon>unclassified sequences</taxon>
        <taxon>metagenomes</taxon>
        <taxon>ecological metagenomes</taxon>
    </lineage>
</organism>
<dbReference type="AlphaFoldDB" id="A0A0F9YU88"/>
<evidence type="ECO:0000313" key="1">
    <source>
        <dbReference type="EMBL" id="KKO08354.1"/>
    </source>
</evidence>
<proteinExistence type="predicted"/>
<sequence>MSRKIIGLAGFRQVGKSKITEHLCENHGFKSVHPFGVWKIGIMAMYKAIGIDEETALRMVDGDLKDTPHPSLPDGMDSRFLMERVGKYSGTELGPQWTLGLALKQMDLLYPDVDLIIESIVYEVDVVRDFGGHIVMIDRPGTEGKGLDTDAATKLINPDSRFLNDGNELDVMLMEFEGHLMREGLISRCENNMEVA</sequence>
<protein>
    <recommendedName>
        <fullName evidence="2">Deoxynucleotide monophosphate kinase</fullName>
    </recommendedName>
</protein>
<accession>A0A0F9YU88</accession>
<dbReference type="EMBL" id="LAZR01000009">
    <property type="protein sequence ID" value="KKO08354.1"/>
    <property type="molecule type" value="Genomic_DNA"/>
</dbReference>